<reference evidence="2 3" key="1">
    <citation type="submission" date="2019-10" db="EMBL/GenBank/DDBJ databases">
        <title>Assembly and Annotation for the nematode Trichostrongylus colubriformis.</title>
        <authorList>
            <person name="Martin J."/>
        </authorList>
    </citation>
    <scope>NUCLEOTIDE SEQUENCE [LARGE SCALE GENOMIC DNA]</scope>
    <source>
        <strain evidence="2">G859</strain>
        <tissue evidence="2">Whole worm</tissue>
    </source>
</reference>
<keyword evidence="3" id="KW-1185">Reference proteome</keyword>
<keyword evidence="1" id="KW-0812">Transmembrane</keyword>
<accession>A0AAN8ID51</accession>
<evidence type="ECO:0000256" key="1">
    <source>
        <dbReference type="SAM" id="Phobius"/>
    </source>
</evidence>
<gene>
    <name evidence="2" type="ORF">GCK32_018087</name>
</gene>
<comment type="caution">
    <text evidence="2">The sequence shown here is derived from an EMBL/GenBank/DDBJ whole genome shotgun (WGS) entry which is preliminary data.</text>
</comment>
<dbReference type="EMBL" id="WIXE01019458">
    <property type="protein sequence ID" value="KAK5970004.1"/>
    <property type="molecule type" value="Genomic_DNA"/>
</dbReference>
<evidence type="ECO:0000313" key="3">
    <source>
        <dbReference type="Proteomes" id="UP001331761"/>
    </source>
</evidence>
<dbReference type="AlphaFoldDB" id="A0AAN8ID51"/>
<sequence length="125" mass="14445">MFCFEGPFGLSITDNPHLLDVNFPQLKKIESRIIIKNNAMLWTKWFKVGRGQLEKRLRSDSIIQSREPYPNNGSLGDYAIWFACIGGPSITILGFFLIWLVSQMSPTSHSKKQYMKSQKQIENFE</sequence>
<name>A0AAN8ID51_TRICO</name>
<keyword evidence="1" id="KW-0472">Membrane</keyword>
<organism evidence="2 3">
    <name type="scientific">Trichostrongylus colubriformis</name>
    <name type="common">Black scour worm</name>
    <dbReference type="NCBI Taxonomy" id="6319"/>
    <lineage>
        <taxon>Eukaryota</taxon>
        <taxon>Metazoa</taxon>
        <taxon>Ecdysozoa</taxon>
        <taxon>Nematoda</taxon>
        <taxon>Chromadorea</taxon>
        <taxon>Rhabditida</taxon>
        <taxon>Rhabditina</taxon>
        <taxon>Rhabditomorpha</taxon>
        <taxon>Strongyloidea</taxon>
        <taxon>Trichostrongylidae</taxon>
        <taxon>Trichostrongylus</taxon>
    </lineage>
</organism>
<dbReference type="SUPFAM" id="SSF52058">
    <property type="entry name" value="L domain-like"/>
    <property type="match status" value="1"/>
</dbReference>
<feature type="transmembrane region" description="Helical" evidence="1">
    <location>
        <begin position="78"/>
        <end position="101"/>
    </location>
</feature>
<keyword evidence="1" id="KW-1133">Transmembrane helix</keyword>
<evidence type="ECO:0000313" key="2">
    <source>
        <dbReference type="EMBL" id="KAK5970004.1"/>
    </source>
</evidence>
<proteinExistence type="predicted"/>
<protein>
    <submittedName>
        <fullName evidence="2">Uncharacterized protein</fullName>
    </submittedName>
</protein>
<dbReference type="Proteomes" id="UP001331761">
    <property type="component" value="Unassembled WGS sequence"/>
</dbReference>